<name>A0A644XC49_9ZZZZ</name>
<keyword evidence="1" id="KW-0175">Coiled coil</keyword>
<protein>
    <recommendedName>
        <fullName evidence="3">V-type ATP synthase subunit H</fullName>
    </recommendedName>
</protein>
<evidence type="ECO:0000256" key="1">
    <source>
        <dbReference type="SAM" id="Coils"/>
    </source>
</evidence>
<gene>
    <name evidence="2" type="ORF">SDC9_60038</name>
</gene>
<accession>A0A644XC49</accession>
<comment type="caution">
    <text evidence="2">The sequence shown here is derived from an EMBL/GenBank/DDBJ whole genome shotgun (WGS) entry which is preliminary data.</text>
</comment>
<feature type="coiled-coil region" evidence="1">
    <location>
        <begin position="1"/>
        <end position="54"/>
    </location>
</feature>
<evidence type="ECO:0008006" key="3">
    <source>
        <dbReference type="Google" id="ProtNLM"/>
    </source>
</evidence>
<dbReference type="EMBL" id="VSSQ01002156">
    <property type="protein sequence ID" value="MPM13679.1"/>
    <property type="molecule type" value="Genomic_DNA"/>
</dbReference>
<evidence type="ECO:0000313" key="2">
    <source>
        <dbReference type="EMBL" id="MPM13679.1"/>
    </source>
</evidence>
<dbReference type="Gene3D" id="1.20.5.2950">
    <property type="match status" value="1"/>
</dbReference>
<organism evidence="2">
    <name type="scientific">bioreactor metagenome</name>
    <dbReference type="NCBI Taxonomy" id="1076179"/>
    <lineage>
        <taxon>unclassified sequences</taxon>
        <taxon>metagenomes</taxon>
        <taxon>ecological metagenomes</taxon>
    </lineage>
</organism>
<dbReference type="AlphaFoldDB" id="A0A644XC49"/>
<reference evidence="2" key="1">
    <citation type="submission" date="2019-08" db="EMBL/GenBank/DDBJ databases">
        <authorList>
            <person name="Kucharzyk K."/>
            <person name="Murdoch R.W."/>
            <person name="Higgins S."/>
            <person name="Loffler F."/>
        </authorList>
    </citation>
    <scope>NUCLEOTIDE SEQUENCE</scope>
</reference>
<sequence length="104" mass="11255">MRSIIEEIADAERRAEEIVKAAAVQNRELLAQTREKAEQALVLAEAEEKSLTEEALSQASAQGEAQAVKTLAAMEQEADELCGKAKAKLDGAVRYLADKVQSRA</sequence>
<proteinExistence type="predicted"/>